<proteinExistence type="predicted"/>
<accession>A0ACB5U4F9</accession>
<reference evidence="1" key="1">
    <citation type="submission" date="2023-04" db="EMBL/GenBank/DDBJ databases">
        <title>Candida boidinii NBRC 1967.</title>
        <authorList>
            <person name="Ichikawa N."/>
            <person name="Sato H."/>
            <person name="Tonouchi N."/>
        </authorList>
    </citation>
    <scope>NUCLEOTIDE SEQUENCE</scope>
    <source>
        <strain evidence="1">NBRC 1967</strain>
    </source>
</reference>
<evidence type="ECO:0000313" key="2">
    <source>
        <dbReference type="Proteomes" id="UP001165101"/>
    </source>
</evidence>
<sequence length="190" mass="21341">MDTVPNNNLNKASEISLIDASIQTITECFEGEGTDERIELQVIRVLTAAILNEHLPVHGKVLLQAVRQIYNIFLLSLSASNQGIAQATLTQIVNVVFEKVKDIKNRFSKGQSSISILNNNNHDTRSIDSTPTAPATPVKMSLKTMQNMSTDDDINYMEYPQGDDDETNIRDAFLIFRSMKMNLKEKYPYS</sequence>
<protein>
    <submittedName>
        <fullName evidence="1">Unnamed protein product</fullName>
    </submittedName>
</protein>
<gene>
    <name evidence="1" type="ORF">Cboi01_000570500</name>
</gene>
<keyword evidence="2" id="KW-1185">Reference proteome</keyword>
<dbReference type="Proteomes" id="UP001165101">
    <property type="component" value="Unassembled WGS sequence"/>
</dbReference>
<dbReference type="EMBL" id="BSXV01004655">
    <property type="protein sequence ID" value="GMF00962.1"/>
    <property type="molecule type" value="Genomic_DNA"/>
</dbReference>
<organism evidence="1 2">
    <name type="scientific">Candida boidinii</name>
    <name type="common">Yeast</name>
    <dbReference type="NCBI Taxonomy" id="5477"/>
    <lineage>
        <taxon>Eukaryota</taxon>
        <taxon>Fungi</taxon>
        <taxon>Dikarya</taxon>
        <taxon>Ascomycota</taxon>
        <taxon>Saccharomycotina</taxon>
        <taxon>Pichiomycetes</taxon>
        <taxon>Pichiales</taxon>
        <taxon>Pichiaceae</taxon>
        <taxon>Ogataea</taxon>
        <taxon>Ogataea/Candida clade</taxon>
    </lineage>
</organism>
<comment type="caution">
    <text evidence="1">The sequence shown here is derived from an EMBL/GenBank/DDBJ whole genome shotgun (WGS) entry which is preliminary data.</text>
</comment>
<evidence type="ECO:0000313" key="1">
    <source>
        <dbReference type="EMBL" id="GMF00962.1"/>
    </source>
</evidence>
<name>A0ACB5U4F9_CANBO</name>